<comment type="pathway">
    <text evidence="7">Polyol metabolism; myo-inositol biosynthesis; myo-inositol from D-glucose 6-phosphate: step 2/2.</text>
</comment>
<evidence type="ECO:0000313" key="9">
    <source>
        <dbReference type="Proteomes" id="UP000789901"/>
    </source>
</evidence>
<dbReference type="EMBL" id="CAJVQB010000863">
    <property type="protein sequence ID" value="CAG8510772.1"/>
    <property type="molecule type" value="Genomic_DNA"/>
</dbReference>
<comment type="caution">
    <text evidence="8">The sequence shown here is derived from an EMBL/GenBank/DDBJ whole genome shotgun (WGS) entry which is preliminary data.</text>
</comment>
<reference evidence="8 9" key="1">
    <citation type="submission" date="2021-06" db="EMBL/GenBank/DDBJ databases">
        <authorList>
            <person name="Kallberg Y."/>
            <person name="Tangrot J."/>
            <person name="Rosling A."/>
        </authorList>
    </citation>
    <scope>NUCLEOTIDE SEQUENCE [LARGE SCALE GENOMIC DNA]</scope>
    <source>
        <strain evidence="8 9">120-4 pot B 10/14</strain>
    </source>
</reference>
<dbReference type="PROSITE" id="PS00629">
    <property type="entry name" value="IMP_1"/>
    <property type="match status" value="1"/>
</dbReference>
<evidence type="ECO:0000256" key="4">
    <source>
        <dbReference type="ARBA" id="ARBA00022723"/>
    </source>
</evidence>
<evidence type="ECO:0000256" key="6">
    <source>
        <dbReference type="ARBA" id="ARBA00022842"/>
    </source>
</evidence>
<dbReference type="PANTHER" id="PTHR20854:SF4">
    <property type="entry name" value="INOSITOL-1-MONOPHOSPHATASE-RELATED"/>
    <property type="match status" value="1"/>
</dbReference>
<sequence length="374" mass="41636">MSREYEVTTIVRRRGNGSKSTVEPTTYNTNTKELFEGDDLSIYNNWAQGTHEKNFCIIELINIQQYLEFAINLAKQCGQIILDASNARYSTNSKIHSKYGNQSDLVTETDQLVEELIKSKVKESFPEHRFIGEETMATGYKHEFTDDPTWIVDPIDGTTNFIHGFPFVAVSIGLTINKEPVVGVVFNPFLNELYTARKGHGAFLNHTTKLPLSYPNPPLQLPSSLAKCLVIAEFGSDRSEITISKKVNSVHNLLRKPGAVSWSSKKAGLVRGVRSIGSAALNICSVAMGRADIYYEFGCWEWDVTAALVILNEAGGIMVSAQGYDEGPVDIFGRKYLAIRAGSPCDGDKDSKQSQLRLVREIWDVIEEIDCPRP</sequence>
<dbReference type="EC" id="3.1.3.25" evidence="7"/>
<keyword evidence="4 7" id="KW-0479">Metal-binding</keyword>
<accession>A0ABM8W2V7</accession>
<comment type="cofactor">
    <cofactor evidence="2 7">
        <name>Mg(2+)</name>
        <dbReference type="ChEBI" id="CHEBI:18420"/>
    </cofactor>
</comment>
<evidence type="ECO:0000256" key="5">
    <source>
        <dbReference type="ARBA" id="ARBA00022801"/>
    </source>
</evidence>
<keyword evidence="9" id="KW-1185">Reference proteome</keyword>
<dbReference type="InterPro" id="IPR020583">
    <property type="entry name" value="Inositol_monoP_metal-BS"/>
</dbReference>
<dbReference type="Pfam" id="PF00459">
    <property type="entry name" value="Inositol_P"/>
    <property type="match status" value="1"/>
</dbReference>
<evidence type="ECO:0000313" key="8">
    <source>
        <dbReference type="EMBL" id="CAG8510772.1"/>
    </source>
</evidence>
<dbReference type="Gene3D" id="3.40.190.80">
    <property type="match status" value="1"/>
</dbReference>
<dbReference type="Proteomes" id="UP000789901">
    <property type="component" value="Unassembled WGS sequence"/>
</dbReference>
<proteinExistence type="inferred from homology"/>
<dbReference type="InterPro" id="IPR000760">
    <property type="entry name" value="Inositol_monophosphatase-like"/>
</dbReference>
<dbReference type="Gene3D" id="3.30.540.10">
    <property type="entry name" value="Fructose-1,6-Bisphosphatase, subunit A, domain 1"/>
    <property type="match status" value="1"/>
</dbReference>
<evidence type="ECO:0000256" key="1">
    <source>
        <dbReference type="ARBA" id="ARBA00001033"/>
    </source>
</evidence>
<evidence type="ECO:0000256" key="2">
    <source>
        <dbReference type="ARBA" id="ARBA00001946"/>
    </source>
</evidence>
<dbReference type="InterPro" id="IPR033942">
    <property type="entry name" value="IMPase"/>
</dbReference>
<keyword evidence="5 7" id="KW-0378">Hydrolase</keyword>
<dbReference type="PANTHER" id="PTHR20854">
    <property type="entry name" value="INOSITOL MONOPHOSPHATASE"/>
    <property type="match status" value="1"/>
</dbReference>
<organism evidence="8 9">
    <name type="scientific">Gigaspora margarita</name>
    <dbReference type="NCBI Taxonomy" id="4874"/>
    <lineage>
        <taxon>Eukaryota</taxon>
        <taxon>Fungi</taxon>
        <taxon>Fungi incertae sedis</taxon>
        <taxon>Mucoromycota</taxon>
        <taxon>Glomeromycotina</taxon>
        <taxon>Glomeromycetes</taxon>
        <taxon>Diversisporales</taxon>
        <taxon>Gigasporaceae</taxon>
        <taxon>Gigaspora</taxon>
    </lineage>
</organism>
<dbReference type="PRINTS" id="PR00377">
    <property type="entry name" value="IMPHPHTASES"/>
</dbReference>
<dbReference type="CDD" id="cd01639">
    <property type="entry name" value="IMPase"/>
    <property type="match status" value="1"/>
</dbReference>
<gene>
    <name evidence="8" type="ORF">GMARGA_LOCUS2671</name>
</gene>
<name>A0ABM8W2V7_GIGMA</name>
<dbReference type="SUPFAM" id="SSF56655">
    <property type="entry name" value="Carbohydrate phosphatase"/>
    <property type="match status" value="1"/>
</dbReference>
<comment type="catalytic activity">
    <reaction evidence="1 7">
        <text>a myo-inositol phosphate + H2O = myo-inositol + phosphate</text>
        <dbReference type="Rhea" id="RHEA:24056"/>
        <dbReference type="ChEBI" id="CHEBI:15377"/>
        <dbReference type="ChEBI" id="CHEBI:17268"/>
        <dbReference type="ChEBI" id="CHEBI:43474"/>
        <dbReference type="ChEBI" id="CHEBI:84139"/>
        <dbReference type="EC" id="3.1.3.25"/>
    </reaction>
</comment>
<keyword evidence="6 7" id="KW-0460">Magnesium</keyword>
<evidence type="ECO:0000256" key="7">
    <source>
        <dbReference type="RuleBase" id="RU364068"/>
    </source>
</evidence>
<evidence type="ECO:0000256" key="3">
    <source>
        <dbReference type="ARBA" id="ARBA00009759"/>
    </source>
</evidence>
<protein>
    <recommendedName>
        <fullName evidence="7">Inositol-1-monophosphatase</fullName>
        <ecNumber evidence="7">3.1.3.25</ecNumber>
    </recommendedName>
</protein>
<comment type="similarity">
    <text evidence="3 7">Belongs to the inositol monophosphatase superfamily.</text>
</comment>